<comment type="caution">
    <text evidence="1">The sequence shown here is derived from an EMBL/GenBank/DDBJ whole genome shotgun (WGS) entry which is preliminary data.</text>
</comment>
<name>A0A4R2NEJ1_9BURK</name>
<proteinExistence type="predicted"/>
<evidence type="ECO:0000313" key="2">
    <source>
        <dbReference type="Proteomes" id="UP000295182"/>
    </source>
</evidence>
<keyword evidence="2" id="KW-1185">Reference proteome</keyword>
<reference evidence="1 2" key="1">
    <citation type="submission" date="2019-03" db="EMBL/GenBank/DDBJ databases">
        <title>Genomic Encyclopedia of Type Strains, Phase IV (KMG-IV): sequencing the most valuable type-strain genomes for metagenomic binning, comparative biology and taxonomic classification.</title>
        <authorList>
            <person name="Goeker M."/>
        </authorList>
    </citation>
    <scope>NUCLEOTIDE SEQUENCE [LARGE SCALE GENOMIC DNA]</scope>
    <source>
        <strain evidence="1 2">DSM 1837</strain>
    </source>
</reference>
<gene>
    <name evidence="1" type="ORF">EV674_1045</name>
</gene>
<sequence length="46" mass="5188">MSARICVLYVKNGIEHQSPWFACRARAKQAQAILQSKYGACVLYVD</sequence>
<protein>
    <submittedName>
        <fullName evidence="1">Uncharacterized protein</fullName>
    </submittedName>
</protein>
<evidence type="ECO:0000313" key="1">
    <source>
        <dbReference type="EMBL" id="TCP19548.1"/>
    </source>
</evidence>
<dbReference type="RefSeq" id="WP_157983740.1">
    <property type="nucleotide sequence ID" value="NZ_QXNC01000067.1"/>
</dbReference>
<dbReference type="AlphaFoldDB" id="A0A4R2NEJ1"/>
<dbReference type="Proteomes" id="UP000295182">
    <property type="component" value="Unassembled WGS sequence"/>
</dbReference>
<dbReference type="EMBL" id="SLXH01000004">
    <property type="protein sequence ID" value="TCP19548.1"/>
    <property type="molecule type" value="Genomic_DNA"/>
</dbReference>
<accession>A0A4R2NEJ1</accession>
<dbReference type="OrthoDB" id="9984504at2"/>
<organism evidence="1 2">
    <name type="scientific">Simplicispira metamorpha</name>
    <dbReference type="NCBI Taxonomy" id="80881"/>
    <lineage>
        <taxon>Bacteria</taxon>
        <taxon>Pseudomonadati</taxon>
        <taxon>Pseudomonadota</taxon>
        <taxon>Betaproteobacteria</taxon>
        <taxon>Burkholderiales</taxon>
        <taxon>Comamonadaceae</taxon>
        <taxon>Simplicispira</taxon>
    </lineage>
</organism>